<dbReference type="PRINTS" id="PR00139">
    <property type="entry name" value="ASNGLNASE"/>
</dbReference>
<dbReference type="EMBL" id="CP036170">
    <property type="protein sequence ID" value="QBF74004.1"/>
    <property type="molecule type" value="Genomic_DNA"/>
</dbReference>
<feature type="domain" description="L-asparaginase N-terminal" evidence="4">
    <location>
        <begin position="33"/>
        <end position="176"/>
    </location>
</feature>
<sequence>MHQKYQTEKTNTTISPANIKKIRREIKLKKTHNILIILTGGTICSFADKAGKRDSDVERAHTLIERNFRASGSRYSSEECVTFDKEKPLDILSENMTTGNWNILISKMRTYDYSKYDGVIILHGTDTLAYTGALLSILMAGTKIPVFLVSSQLPPDDEKANGNANFRAAVELIINGIEPNIYAVYRNTETDGSGETQRMYIHYCSHLLQCANRSENFYSPDMAEVSQENAVFEGKSSGGERMYLYHDFELSPCVLRIIPYVGIDYEHYCMKGVKAILHGTYHSSTMAVTPYKDDESKRYTSQAILSLKKRCDECKPPIPLFLEHCHRDAYNYISTGIILKYGAIPVWTMTSEMTYVKLLVGCAFGYEGEKLNEFMNREINDEFVYRD</sequence>
<dbReference type="InterPro" id="IPR027475">
    <property type="entry name" value="Asparaginase/glutaminase_AS2"/>
</dbReference>
<keyword evidence="5" id="KW-0378">Hydrolase</keyword>
<name>A0A494WIS0_CLOS5</name>
<accession>A0A494WIS0</accession>
<dbReference type="Gene3D" id="3.40.50.1170">
    <property type="entry name" value="L-asparaginase, N-terminal domain"/>
    <property type="match status" value="1"/>
</dbReference>
<dbReference type="PROSITE" id="PS51732">
    <property type="entry name" value="ASN_GLN_ASE_3"/>
    <property type="match status" value="1"/>
</dbReference>
<evidence type="ECO:0000313" key="5">
    <source>
        <dbReference type="EMBL" id="QBF74004.1"/>
    </source>
</evidence>
<feature type="active site" evidence="3">
    <location>
        <position position="125"/>
    </location>
</feature>
<dbReference type="Pfam" id="PF00710">
    <property type="entry name" value="Asparaginase"/>
    <property type="match status" value="1"/>
</dbReference>
<feature type="binding site" evidence="2">
    <location>
        <begin position="125"/>
        <end position="126"/>
    </location>
    <ligand>
        <name>substrate</name>
    </ligand>
</feature>
<dbReference type="SMART" id="SM00870">
    <property type="entry name" value="Asparaginase"/>
    <property type="match status" value="1"/>
</dbReference>
<dbReference type="GO" id="GO:0004067">
    <property type="term" value="F:asparaginase activity"/>
    <property type="evidence" value="ECO:0007669"/>
    <property type="project" value="UniProtKB-UniRule"/>
</dbReference>
<dbReference type="Proteomes" id="UP000289664">
    <property type="component" value="Chromosome"/>
</dbReference>
<protein>
    <submittedName>
        <fullName evidence="5">L-asparaginase 1</fullName>
        <ecNumber evidence="5">3.5.1.1</ecNumber>
    </submittedName>
</protein>
<evidence type="ECO:0000256" key="3">
    <source>
        <dbReference type="PROSITE-ProRule" id="PRU10100"/>
    </source>
</evidence>
<dbReference type="AlphaFoldDB" id="A0A494WIS0"/>
<dbReference type="InterPro" id="IPR006034">
    <property type="entry name" value="Asparaginase/glutaminase-like"/>
</dbReference>
<evidence type="ECO:0000256" key="1">
    <source>
        <dbReference type="PIRSR" id="PIRSR001220-1"/>
    </source>
</evidence>
<dbReference type="PANTHER" id="PTHR11707">
    <property type="entry name" value="L-ASPARAGINASE"/>
    <property type="match status" value="1"/>
</dbReference>
<evidence type="ECO:0000313" key="6">
    <source>
        <dbReference type="Proteomes" id="UP000289664"/>
    </source>
</evidence>
<dbReference type="EC" id="3.5.1.1" evidence="5"/>
<evidence type="ECO:0000256" key="2">
    <source>
        <dbReference type="PIRSR" id="PIRSR001220-2"/>
    </source>
</evidence>
<dbReference type="OrthoDB" id="9788068at2"/>
<dbReference type="PIRSF" id="PIRSF001220">
    <property type="entry name" value="L-ASNase_gatD"/>
    <property type="match status" value="1"/>
</dbReference>
<gene>
    <name evidence="5" type="primary">ansA</name>
    <name evidence="5" type="ORF">HDCHBGLK_01400</name>
</gene>
<evidence type="ECO:0000259" key="4">
    <source>
        <dbReference type="Pfam" id="PF00710"/>
    </source>
</evidence>
<dbReference type="SUPFAM" id="SSF53774">
    <property type="entry name" value="Glutaminase/Asparaginase"/>
    <property type="match status" value="1"/>
</dbReference>
<dbReference type="InterPro" id="IPR037152">
    <property type="entry name" value="L-asparaginase_N_sf"/>
</dbReference>
<dbReference type="KEGG" id="csci:HDCHBGLK_01400"/>
<reference evidence="5 6" key="1">
    <citation type="journal article" date="2019" name="Appl. Environ. Microbiol.">
        <title>Clostridium scindens ATCC 35704: integration of nutritional requirements, the complete genome sequence, and global transcriptional responses to bile acids.</title>
        <authorList>
            <person name="Devendran S."/>
            <person name="Shrestha R."/>
            <person name="Alves J.M.P."/>
            <person name="Wolf P.G."/>
            <person name="Ly L."/>
            <person name="Hernandez A.G."/>
            <person name="Mendez-Garcia C."/>
            <person name="Inboden A."/>
            <person name="Wiley J."/>
            <person name="Paul O."/>
            <person name="Allen A."/>
            <person name="Springer E."/>
            <person name="Wright C.L."/>
            <person name="Fields C.J."/>
            <person name="Daniel S.L."/>
            <person name="Ridlon J.M."/>
        </authorList>
    </citation>
    <scope>NUCLEOTIDE SEQUENCE [LARGE SCALE GENOMIC DNA]</scope>
    <source>
        <strain evidence="5 6">ATCC 35704</strain>
    </source>
</reference>
<feature type="binding site" evidence="2">
    <location>
        <position position="93"/>
    </location>
    <ligand>
        <name>substrate</name>
    </ligand>
</feature>
<dbReference type="InterPro" id="IPR027474">
    <property type="entry name" value="L-asparaginase_N"/>
</dbReference>
<proteinExistence type="predicted"/>
<dbReference type="PIRSF" id="PIRSF500176">
    <property type="entry name" value="L_ASNase"/>
    <property type="match status" value="1"/>
</dbReference>
<dbReference type="PROSITE" id="PS00917">
    <property type="entry name" value="ASN_GLN_ASE_2"/>
    <property type="match status" value="1"/>
</dbReference>
<keyword evidence="6" id="KW-1185">Reference proteome</keyword>
<feature type="active site" description="O-isoaspartyl threonine intermediate" evidence="1">
    <location>
        <position position="42"/>
    </location>
</feature>
<dbReference type="InterPro" id="IPR036152">
    <property type="entry name" value="Asp/glu_Ase-like_sf"/>
</dbReference>
<dbReference type="PANTHER" id="PTHR11707:SF28">
    <property type="entry name" value="60 KDA LYSOPHOSPHOLIPASE"/>
    <property type="match status" value="1"/>
</dbReference>
<organism evidence="5 6">
    <name type="scientific">Clostridium scindens (strain ATCC 35704 / DSM 5676 / VPI 13733 / 19)</name>
    <dbReference type="NCBI Taxonomy" id="411468"/>
    <lineage>
        <taxon>Bacteria</taxon>
        <taxon>Bacillati</taxon>
        <taxon>Bacillota</taxon>
        <taxon>Clostridia</taxon>
        <taxon>Lachnospirales</taxon>
        <taxon>Lachnospiraceae</taxon>
    </lineage>
</organism>